<evidence type="ECO:0000313" key="5">
    <source>
        <dbReference type="Proteomes" id="UP001448614"/>
    </source>
</evidence>
<dbReference type="RefSeq" id="WP_347782125.1">
    <property type="nucleotide sequence ID" value="NZ_JBBMFV010000004.1"/>
</dbReference>
<dbReference type="EMBL" id="JBBMFV010000004">
    <property type="protein sequence ID" value="MEO3940674.1"/>
    <property type="molecule type" value="Genomic_DNA"/>
</dbReference>
<dbReference type="InterPro" id="IPR042002">
    <property type="entry name" value="Sortase_C"/>
</dbReference>
<gene>
    <name evidence="4" type="ORF">V3C41_06280</name>
</gene>
<evidence type="ECO:0000256" key="3">
    <source>
        <dbReference type="SAM" id="Phobius"/>
    </source>
</evidence>
<keyword evidence="5" id="KW-1185">Reference proteome</keyword>
<feature type="region of interest" description="Disordered" evidence="2">
    <location>
        <begin position="309"/>
        <end position="367"/>
    </location>
</feature>
<keyword evidence="1" id="KW-0378">Hydrolase</keyword>
<evidence type="ECO:0000256" key="1">
    <source>
        <dbReference type="ARBA" id="ARBA00022801"/>
    </source>
</evidence>
<dbReference type="CDD" id="cd05827">
    <property type="entry name" value="Sortase_C"/>
    <property type="match status" value="1"/>
</dbReference>
<dbReference type="InterPro" id="IPR023365">
    <property type="entry name" value="Sortase_dom-sf"/>
</dbReference>
<dbReference type="SUPFAM" id="SSF63817">
    <property type="entry name" value="Sortase"/>
    <property type="match status" value="1"/>
</dbReference>
<feature type="transmembrane region" description="Helical" evidence="3">
    <location>
        <begin position="268"/>
        <end position="285"/>
    </location>
</feature>
<organism evidence="4 5">
    <name type="scientific">Paenarthrobacter nicotinovorans</name>
    <name type="common">Arthrobacter nicotinovorans</name>
    <dbReference type="NCBI Taxonomy" id="29320"/>
    <lineage>
        <taxon>Bacteria</taxon>
        <taxon>Bacillati</taxon>
        <taxon>Actinomycetota</taxon>
        <taxon>Actinomycetes</taxon>
        <taxon>Micrococcales</taxon>
        <taxon>Micrococcaceae</taxon>
        <taxon>Paenarthrobacter</taxon>
    </lineage>
</organism>
<evidence type="ECO:0000256" key="2">
    <source>
        <dbReference type="SAM" id="MobiDB-lite"/>
    </source>
</evidence>
<accession>A0ABV0GQ91</accession>
<dbReference type="Pfam" id="PF04203">
    <property type="entry name" value="Sortase"/>
    <property type="match status" value="1"/>
</dbReference>
<sequence>MPQLPARIRNLPHHWSKQRLFIVLAAVIGVGVLLYPTAAAWFSDRVHATEISGYVDSVENLNPSQQQALLDEARTFNDRLPAGPLRDPYSLNEKGEQTVIGAGSEAYKKMLAVGPGGMMGRISIPSIHADLPIFHGTDEDALSKGVGHLFGSALPVGGEGTHSVLTGHSGFVNATLFDHVDQMAKGDVFSISTLDETLYYKVDQILTVLPDETDALRKVEGKDYVTLITCTPKGVNSHRLLVRGERTEPPTTGDGQQVLPSTAIDPGFPWWALAMLGIIVVAVVATRPRTRKDQEVETATHAARHEAAQAAAHAATHEARPESAQAAAPQSARAAAPEAAQASVPETAHAAAPESALLDELLDRADP</sequence>
<dbReference type="Proteomes" id="UP001448614">
    <property type="component" value="Unassembled WGS sequence"/>
</dbReference>
<dbReference type="InterPro" id="IPR005754">
    <property type="entry name" value="Sortase"/>
</dbReference>
<keyword evidence="3" id="KW-0472">Membrane</keyword>
<reference evidence="4 5" key="1">
    <citation type="journal article" date="2024" name="Appl. Microbiol. Biotechnol.">
        <title>Biosynthetic gene clusters with biotechnological applications in novel Antarctic isolates from Actinomycetota.</title>
        <authorList>
            <person name="Bruna P."/>
            <person name="Nunez-Montero K."/>
            <person name="Contreras M.J."/>
            <person name="Leal K."/>
            <person name="Garcia M."/>
            <person name="Abanto M."/>
            <person name="Barrientos L."/>
        </authorList>
    </citation>
    <scope>NUCLEOTIDE SEQUENCE [LARGE SCALE GENOMIC DNA]</scope>
    <source>
        <strain evidence="4 5">Se16.17</strain>
    </source>
</reference>
<dbReference type="NCBIfam" id="TIGR01076">
    <property type="entry name" value="sortase_fam"/>
    <property type="match status" value="1"/>
</dbReference>
<proteinExistence type="predicted"/>
<evidence type="ECO:0000313" key="4">
    <source>
        <dbReference type="EMBL" id="MEO3940674.1"/>
    </source>
</evidence>
<keyword evidence="3" id="KW-1133">Transmembrane helix</keyword>
<protein>
    <submittedName>
        <fullName evidence="4">Class C sortase</fullName>
    </submittedName>
</protein>
<dbReference type="Gene3D" id="2.40.260.10">
    <property type="entry name" value="Sortase"/>
    <property type="match status" value="1"/>
</dbReference>
<comment type="caution">
    <text evidence="4">The sequence shown here is derived from an EMBL/GenBank/DDBJ whole genome shotgun (WGS) entry which is preliminary data.</text>
</comment>
<feature type="compositionally biased region" description="Low complexity" evidence="2">
    <location>
        <begin position="322"/>
        <end position="343"/>
    </location>
</feature>
<name>A0ABV0GQ91_PAENI</name>
<feature type="transmembrane region" description="Helical" evidence="3">
    <location>
        <begin position="20"/>
        <end position="42"/>
    </location>
</feature>
<dbReference type="NCBIfam" id="NF033745">
    <property type="entry name" value="class_C_sortase"/>
    <property type="match status" value="1"/>
</dbReference>
<keyword evidence="3" id="KW-0812">Transmembrane</keyword>